<organism evidence="1 2">
    <name type="scientific">Mycena citricolor</name>
    <dbReference type="NCBI Taxonomy" id="2018698"/>
    <lineage>
        <taxon>Eukaryota</taxon>
        <taxon>Fungi</taxon>
        <taxon>Dikarya</taxon>
        <taxon>Basidiomycota</taxon>
        <taxon>Agaricomycotina</taxon>
        <taxon>Agaricomycetes</taxon>
        <taxon>Agaricomycetidae</taxon>
        <taxon>Agaricales</taxon>
        <taxon>Marasmiineae</taxon>
        <taxon>Mycenaceae</taxon>
        <taxon>Mycena</taxon>
    </lineage>
</organism>
<proteinExistence type="predicted"/>
<name>A0AAD2JUD4_9AGAR</name>
<gene>
    <name evidence="1" type="ORF">MYCIT1_LOCUS1085</name>
</gene>
<dbReference type="Proteomes" id="UP001295794">
    <property type="component" value="Unassembled WGS sequence"/>
</dbReference>
<keyword evidence="2" id="KW-1185">Reference proteome</keyword>
<sequence>RDSAAGAETHSGLGVLIEARHADGASGIQLWADLGPTFTKRHEAEAARLGLTKVLGRRSQSYQHSRFIAECCVASECVPRESLSYQYRNTAGVI</sequence>
<feature type="non-terminal residue" evidence="1">
    <location>
        <position position="1"/>
    </location>
</feature>
<dbReference type="AlphaFoldDB" id="A0AAD2JUD4"/>
<reference evidence="1" key="1">
    <citation type="submission" date="2023-11" db="EMBL/GenBank/DDBJ databases">
        <authorList>
            <person name="De Vega J J."/>
            <person name="De Vega J J."/>
        </authorList>
    </citation>
    <scope>NUCLEOTIDE SEQUENCE</scope>
</reference>
<dbReference type="EMBL" id="CAVNYO010000014">
    <property type="protein sequence ID" value="CAK5262404.1"/>
    <property type="molecule type" value="Genomic_DNA"/>
</dbReference>
<accession>A0AAD2JUD4</accession>
<protein>
    <submittedName>
        <fullName evidence="1">Uncharacterized protein</fullName>
    </submittedName>
</protein>
<evidence type="ECO:0000313" key="1">
    <source>
        <dbReference type="EMBL" id="CAK5262404.1"/>
    </source>
</evidence>
<evidence type="ECO:0000313" key="2">
    <source>
        <dbReference type="Proteomes" id="UP001295794"/>
    </source>
</evidence>
<comment type="caution">
    <text evidence="1">The sequence shown here is derived from an EMBL/GenBank/DDBJ whole genome shotgun (WGS) entry which is preliminary data.</text>
</comment>